<dbReference type="EMBL" id="JAGSXJ010000012">
    <property type="protein sequence ID" value="KAH6686884.1"/>
    <property type="molecule type" value="Genomic_DNA"/>
</dbReference>
<dbReference type="InterPro" id="IPR045032">
    <property type="entry name" value="PEL"/>
</dbReference>
<dbReference type="InterPro" id="IPR011050">
    <property type="entry name" value="Pectin_lyase_fold/virulence"/>
</dbReference>
<dbReference type="PANTHER" id="PTHR31683:SF67">
    <property type="entry name" value="PECTIN LYASE F-RELATED"/>
    <property type="match status" value="1"/>
</dbReference>
<evidence type="ECO:0000256" key="2">
    <source>
        <dbReference type="ARBA" id="ARBA00022729"/>
    </source>
</evidence>
<dbReference type="PANTHER" id="PTHR31683">
    <property type="entry name" value="PECTATE LYASE 18-RELATED"/>
    <property type="match status" value="1"/>
</dbReference>
<protein>
    <recommendedName>
        <fullName evidence="8">pectin lyase</fullName>
        <ecNumber evidence="8">4.2.2.10</ecNumber>
    </recommendedName>
</protein>
<keyword evidence="5 11" id="KW-0456">Lyase</keyword>
<evidence type="ECO:0000256" key="9">
    <source>
        <dbReference type="SAM" id="SignalP"/>
    </source>
</evidence>
<dbReference type="AlphaFoldDB" id="A0A9P8VD48"/>
<dbReference type="Pfam" id="PF13229">
    <property type="entry name" value="Beta_helix"/>
    <property type="match status" value="1"/>
</dbReference>
<dbReference type="GO" id="GO:0000272">
    <property type="term" value="P:polysaccharide catabolic process"/>
    <property type="evidence" value="ECO:0007669"/>
    <property type="project" value="UniProtKB-KW"/>
</dbReference>
<evidence type="ECO:0000313" key="12">
    <source>
        <dbReference type="Proteomes" id="UP000770015"/>
    </source>
</evidence>
<dbReference type="EC" id="4.2.2.10" evidence="8"/>
<organism evidence="11 12">
    <name type="scientific">Plectosphaerella plurivora</name>
    <dbReference type="NCBI Taxonomy" id="936078"/>
    <lineage>
        <taxon>Eukaryota</taxon>
        <taxon>Fungi</taxon>
        <taxon>Dikarya</taxon>
        <taxon>Ascomycota</taxon>
        <taxon>Pezizomycotina</taxon>
        <taxon>Sordariomycetes</taxon>
        <taxon>Hypocreomycetidae</taxon>
        <taxon>Glomerellales</taxon>
        <taxon>Plectosphaerellaceae</taxon>
        <taxon>Plectosphaerella</taxon>
    </lineage>
</organism>
<comment type="catalytic activity">
    <reaction evidence="6">
        <text>Eliminative cleavage of (1-&gt;4)-alpha-D-galacturonan methyl ester to give oligosaccharides with 4-deoxy-6-O-methyl-alpha-D-galact-4-enuronosyl groups at their non-reducing ends.</text>
        <dbReference type="EC" id="4.2.2.10"/>
    </reaction>
</comment>
<dbReference type="InterPro" id="IPR002022">
    <property type="entry name" value="Pec_lyase"/>
</dbReference>
<evidence type="ECO:0000256" key="8">
    <source>
        <dbReference type="ARBA" id="ARBA00039082"/>
    </source>
</evidence>
<dbReference type="SUPFAM" id="SSF51126">
    <property type="entry name" value="Pectin lyase-like"/>
    <property type="match status" value="1"/>
</dbReference>
<dbReference type="GO" id="GO:0005576">
    <property type="term" value="C:extracellular region"/>
    <property type="evidence" value="ECO:0007669"/>
    <property type="project" value="UniProtKB-SubCell"/>
</dbReference>
<dbReference type="Gene3D" id="2.160.20.10">
    <property type="entry name" value="Single-stranded right-handed beta-helix, Pectin lyase-like"/>
    <property type="match status" value="1"/>
</dbReference>
<comment type="caution">
    <text evidence="11">The sequence shown here is derived from an EMBL/GenBank/DDBJ whole genome shotgun (WGS) entry which is preliminary data.</text>
</comment>
<dbReference type="InterPro" id="IPR039448">
    <property type="entry name" value="Beta_helix"/>
</dbReference>
<dbReference type="GO" id="GO:0047490">
    <property type="term" value="F:pectin lyase activity"/>
    <property type="evidence" value="ECO:0007669"/>
    <property type="project" value="UniProtKB-EC"/>
</dbReference>
<comment type="similarity">
    <text evidence="1">Belongs to the polysaccharide lyase 1 family.</text>
</comment>
<gene>
    <name evidence="11" type="ORF">F5X68DRAFT_240341</name>
</gene>
<evidence type="ECO:0000259" key="10">
    <source>
        <dbReference type="SMART" id="SM00656"/>
    </source>
</evidence>
<keyword evidence="3" id="KW-1015">Disulfide bond</keyword>
<dbReference type="InterPro" id="IPR012334">
    <property type="entry name" value="Pectin_lyas_fold"/>
</dbReference>
<dbReference type="Proteomes" id="UP000770015">
    <property type="component" value="Unassembled WGS sequence"/>
</dbReference>
<evidence type="ECO:0000256" key="1">
    <source>
        <dbReference type="ARBA" id="ARBA00010980"/>
    </source>
</evidence>
<comment type="function">
    <text evidence="7">Pectinolytic enzymes consist of four classes of enzymes: pectin lyase, polygalacturonase, pectin methylesterase and rhamnogalacturonase. Among pectinolytic enzymes, pectin lyase is the most important in depolymerization of pectin, since it cleaves internal glycosidic bonds of highly methylated pectins.</text>
</comment>
<sequence length="384" mass="41291">MRFSAVALLLGAPSLSLAQVVGKAYGFAAGVTGGGSAAPAVPKDIAQLKAWLADDVPRTIRIDKTFNFIGSEGSVTEMGCREKNICTADGGGQDWIKPDCDSNQTPFQVTYDKAGTRGMDVGSNKSILGVGNKGVLLGKGLRLKQNAKNVIIQNIHIDNLNPKYVWGGDAIDLTGGNAGVWVDHCKFSRVGRQMFVSHFNSGNSATLSNNEFDGRTTITRTCNNDHYWTIMIVGKLDKITFDRNYLHDVSGRAPKIGSSDGVQIVQATNNWYASNTGHAFDISFAGAKVLLEGNRFENQPQGMTPASSVAKVFNVHTEADRTLCASLLGRNCEINALTATGSWPRRADNSVLQEMAKYRGNLVTPLRYGDVKGHVSGNYGIGRI</sequence>
<proteinExistence type="inferred from homology"/>
<dbReference type="SMART" id="SM00656">
    <property type="entry name" value="Amb_all"/>
    <property type="match status" value="1"/>
</dbReference>
<evidence type="ECO:0000256" key="7">
    <source>
        <dbReference type="ARBA" id="ARBA00037631"/>
    </source>
</evidence>
<keyword evidence="2 9" id="KW-0732">Signal</keyword>
<evidence type="ECO:0000256" key="4">
    <source>
        <dbReference type="ARBA" id="ARBA00023180"/>
    </source>
</evidence>
<evidence type="ECO:0000256" key="3">
    <source>
        <dbReference type="ARBA" id="ARBA00023157"/>
    </source>
</evidence>
<evidence type="ECO:0000256" key="5">
    <source>
        <dbReference type="ARBA" id="ARBA00023239"/>
    </source>
</evidence>
<keyword evidence="4" id="KW-0325">Glycoprotein</keyword>
<feature type="signal peptide" evidence="9">
    <location>
        <begin position="1"/>
        <end position="18"/>
    </location>
</feature>
<reference evidence="11" key="1">
    <citation type="journal article" date="2021" name="Nat. Commun.">
        <title>Genetic determinants of endophytism in the Arabidopsis root mycobiome.</title>
        <authorList>
            <person name="Mesny F."/>
            <person name="Miyauchi S."/>
            <person name="Thiergart T."/>
            <person name="Pickel B."/>
            <person name="Atanasova L."/>
            <person name="Karlsson M."/>
            <person name="Huettel B."/>
            <person name="Barry K.W."/>
            <person name="Haridas S."/>
            <person name="Chen C."/>
            <person name="Bauer D."/>
            <person name="Andreopoulos W."/>
            <person name="Pangilinan J."/>
            <person name="LaButti K."/>
            <person name="Riley R."/>
            <person name="Lipzen A."/>
            <person name="Clum A."/>
            <person name="Drula E."/>
            <person name="Henrissat B."/>
            <person name="Kohler A."/>
            <person name="Grigoriev I.V."/>
            <person name="Martin F.M."/>
            <person name="Hacquard S."/>
        </authorList>
    </citation>
    <scope>NUCLEOTIDE SEQUENCE</scope>
    <source>
        <strain evidence="11">MPI-SDFR-AT-0117</strain>
    </source>
</reference>
<feature type="domain" description="Pectate lyase" evidence="10">
    <location>
        <begin position="89"/>
        <end position="302"/>
    </location>
</feature>
<name>A0A9P8VD48_9PEZI</name>
<dbReference type="GO" id="GO:0030570">
    <property type="term" value="F:pectate lyase activity"/>
    <property type="evidence" value="ECO:0007669"/>
    <property type="project" value="InterPro"/>
</dbReference>
<evidence type="ECO:0000256" key="6">
    <source>
        <dbReference type="ARBA" id="ARBA00036818"/>
    </source>
</evidence>
<accession>A0A9P8VD48</accession>
<keyword evidence="12" id="KW-1185">Reference proteome</keyword>
<feature type="chain" id="PRO_5040189546" description="pectin lyase" evidence="9">
    <location>
        <begin position="19"/>
        <end position="384"/>
    </location>
</feature>
<dbReference type="OrthoDB" id="1637350at2759"/>
<evidence type="ECO:0000313" key="11">
    <source>
        <dbReference type="EMBL" id="KAH6686884.1"/>
    </source>
</evidence>